<feature type="region of interest" description="Disordered" evidence="1">
    <location>
        <begin position="206"/>
        <end position="281"/>
    </location>
</feature>
<evidence type="ECO:0000313" key="2">
    <source>
        <dbReference type="EMBL" id="KAG0282195.1"/>
    </source>
</evidence>
<dbReference type="Proteomes" id="UP001194696">
    <property type="component" value="Unassembled WGS sequence"/>
</dbReference>
<dbReference type="EMBL" id="JAAAIM010001108">
    <property type="protein sequence ID" value="KAG0282195.1"/>
    <property type="molecule type" value="Genomic_DNA"/>
</dbReference>
<evidence type="ECO:0000313" key="3">
    <source>
        <dbReference type="Proteomes" id="UP001194696"/>
    </source>
</evidence>
<accession>A0ABQ7JP36</accession>
<feature type="compositionally biased region" description="Low complexity" evidence="1">
    <location>
        <begin position="149"/>
        <end position="158"/>
    </location>
</feature>
<feature type="compositionally biased region" description="Polar residues" evidence="1">
    <location>
        <begin position="210"/>
        <end position="228"/>
    </location>
</feature>
<sequence>MSTPPVAIDPAHIPPFLTSTIPGYPQDSPFLGAFHSLHPPNAKEFPVRFYIVQQPAPARHRRSFVHRKDLRVLFGRNSSSCTDGAKEGNSDLKDTVLIMKRIHDELPGDPLLTAGTLASFQSAYGLESVAGSGTSASGDSMRGDRSINGGDDTSSSFGGDDDMPGGNVNNFGGMSKTWIGADVASWMENNAQTYLNMCLSMGHEAHLDQSDTASPPSDTVSNLPTTAQLIPEENDSESDGIFDDNDEDDYNDEESRGGKRSRHSTNTNAQLDPNQTLPQHFRPLKKDGEIQFEIWIVAFFKPQLLPAFSAKAIADEEQQKKHSQLCSEWTGTVNALLDSVELQQFVRAEVSGGRIGIDFKDIMAKKKDNRKSTRRVIR</sequence>
<comment type="caution">
    <text evidence="2">The sequence shown here is derived from an EMBL/GenBank/DDBJ whole genome shotgun (WGS) entry which is preliminary data.</text>
</comment>
<gene>
    <name evidence="2" type="ORF">BGZ96_000747</name>
</gene>
<reference evidence="2 3" key="1">
    <citation type="journal article" date="2020" name="Fungal Divers.">
        <title>Resolving the Mortierellaceae phylogeny through synthesis of multi-gene phylogenetics and phylogenomics.</title>
        <authorList>
            <person name="Vandepol N."/>
            <person name="Liber J."/>
            <person name="Desiro A."/>
            <person name="Na H."/>
            <person name="Kennedy M."/>
            <person name="Barry K."/>
            <person name="Grigoriev I.V."/>
            <person name="Miller A.N."/>
            <person name="O'Donnell K."/>
            <person name="Stajich J.E."/>
            <person name="Bonito G."/>
        </authorList>
    </citation>
    <scope>NUCLEOTIDE SEQUENCE [LARGE SCALE GENOMIC DNA]</scope>
    <source>
        <strain evidence="2 3">AD045</strain>
    </source>
</reference>
<keyword evidence="3" id="KW-1185">Reference proteome</keyword>
<evidence type="ECO:0000256" key="1">
    <source>
        <dbReference type="SAM" id="MobiDB-lite"/>
    </source>
</evidence>
<feature type="compositionally biased region" description="Polar residues" evidence="1">
    <location>
        <begin position="264"/>
        <end position="278"/>
    </location>
</feature>
<proteinExistence type="predicted"/>
<organism evidence="2 3">
    <name type="scientific">Linnemannia gamsii</name>
    <dbReference type="NCBI Taxonomy" id="64522"/>
    <lineage>
        <taxon>Eukaryota</taxon>
        <taxon>Fungi</taxon>
        <taxon>Fungi incertae sedis</taxon>
        <taxon>Mucoromycota</taxon>
        <taxon>Mortierellomycotina</taxon>
        <taxon>Mortierellomycetes</taxon>
        <taxon>Mortierellales</taxon>
        <taxon>Mortierellaceae</taxon>
        <taxon>Linnemannia</taxon>
    </lineage>
</organism>
<feature type="compositionally biased region" description="Acidic residues" evidence="1">
    <location>
        <begin position="232"/>
        <end position="252"/>
    </location>
</feature>
<name>A0ABQ7JP36_9FUNG</name>
<protein>
    <submittedName>
        <fullName evidence="2">Uncharacterized protein</fullName>
    </submittedName>
</protein>
<feature type="region of interest" description="Disordered" evidence="1">
    <location>
        <begin position="129"/>
        <end position="169"/>
    </location>
</feature>